<dbReference type="GO" id="GO:0005524">
    <property type="term" value="F:ATP binding"/>
    <property type="evidence" value="ECO:0007669"/>
    <property type="project" value="UniProtKB-UniRule"/>
</dbReference>
<name>A0A914QHD2_9BILA</name>
<sequence length="121" mass="14064">MSVVIIGKHDEYKLYKDKKLGKGGFATVFKGINTRTKEEVAIKHITERVDYGLREAKKMEELSKDRDNIYTVKLLDYKKSSKELFLILPYYEHGSLQDYIQKNGKLSLEMNCSMFGLFASR</sequence>
<evidence type="ECO:0000256" key="2">
    <source>
        <dbReference type="ARBA" id="ARBA00022741"/>
    </source>
</evidence>
<dbReference type="WBParaSite" id="PDA_v2.g31446.t1">
    <property type="protein sequence ID" value="PDA_v2.g31446.t1"/>
    <property type="gene ID" value="PDA_v2.g31446"/>
</dbReference>
<dbReference type="GO" id="GO:0005776">
    <property type="term" value="C:autophagosome"/>
    <property type="evidence" value="ECO:0007669"/>
    <property type="project" value="TreeGrafter"/>
</dbReference>
<proteinExistence type="predicted"/>
<dbReference type="InterPro" id="IPR045269">
    <property type="entry name" value="Atg1-like"/>
</dbReference>
<dbReference type="InterPro" id="IPR017441">
    <property type="entry name" value="Protein_kinase_ATP_BS"/>
</dbReference>
<organism evidence="7 8">
    <name type="scientific">Panagrolaimus davidi</name>
    <dbReference type="NCBI Taxonomy" id="227884"/>
    <lineage>
        <taxon>Eukaryota</taxon>
        <taxon>Metazoa</taxon>
        <taxon>Ecdysozoa</taxon>
        <taxon>Nematoda</taxon>
        <taxon>Chromadorea</taxon>
        <taxon>Rhabditida</taxon>
        <taxon>Tylenchina</taxon>
        <taxon>Panagrolaimomorpha</taxon>
        <taxon>Panagrolaimoidea</taxon>
        <taxon>Panagrolaimidae</taxon>
        <taxon>Panagrolaimus</taxon>
    </lineage>
</organism>
<dbReference type="GO" id="GO:0010506">
    <property type="term" value="P:regulation of autophagy"/>
    <property type="evidence" value="ECO:0007669"/>
    <property type="project" value="InterPro"/>
</dbReference>
<feature type="domain" description="Protein kinase" evidence="6">
    <location>
        <begin position="14"/>
        <end position="121"/>
    </location>
</feature>
<evidence type="ECO:0000256" key="3">
    <source>
        <dbReference type="ARBA" id="ARBA00022777"/>
    </source>
</evidence>
<dbReference type="PROSITE" id="PS00107">
    <property type="entry name" value="PROTEIN_KINASE_ATP"/>
    <property type="match status" value="1"/>
</dbReference>
<keyword evidence="3" id="KW-0418">Kinase</keyword>
<dbReference type="Gene3D" id="1.10.510.10">
    <property type="entry name" value="Transferase(Phosphotransferase) domain 1"/>
    <property type="match status" value="1"/>
</dbReference>
<evidence type="ECO:0000256" key="4">
    <source>
        <dbReference type="ARBA" id="ARBA00022840"/>
    </source>
</evidence>
<evidence type="ECO:0000313" key="8">
    <source>
        <dbReference type="WBParaSite" id="PDA_v2.g31446.t1"/>
    </source>
</evidence>
<dbReference type="GO" id="GO:0042594">
    <property type="term" value="P:response to starvation"/>
    <property type="evidence" value="ECO:0007669"/>
    <property type="project" value="TreeGrafter"/>
</dbReference>
<dbReference type="GO" id="GO:0034045">
    <property type="term" value="C:phagophore assembly site membrane"/>
    <property type="evidence" value="ECO:0007669"/>
    <property type="project" value="TreeGrafter"/>
</dbReference>
<accession>A0A914QHD2</accession>
<dbReference type="Proteomes" id="UP000887578">
    <property type="component" value="Unplaced"/>
</dbReference>
<dbReference type="GO" id="GO:0004674">
    <property type="term" value="F:protein serine/threonine kinase activity"/>
    <property type="evidence" value="ECO:0007669"/>
    <property type="project" value="InterPro"/>
</dbReference>
<dbReference type="GO" id="GO:0000422">
    <property type="term" value="P:autophagy of mitochondrion"/>
    <property type="evidence" value="ECO:0007669"/>
    <property type="project" value="TreeGrafter"/>
</dbReference>
<protein>
    <submittedName>
        <fullName evidence="8">Protein kinase domain-containing protein</fullName>
    </submittedName>
</protein>
<dbReference type="PANTHER" id="PTHR24348">
    <property type="entry name" value="SERINE/THREONINE-PROTEIN KINASE UNC-51-RELATED"/>
    <property type="match status" value="1"/>
</dbReference>
<dbReference type="PANTHER" id="PTHR24348:SF22">
    <property type="entry name" value="NON-SPECIFIC SERINE_THREONINE PROTEIN KINASE"/>
    <property type="match status" value="1"/>
</dbReference>
<dbReference type="InterPro" id="IPR011009">
    <property type="entry name" value="Kinase-like_dom_sf"/>
</dbReference>
<keyword evidence="1" id="KW-0808">Transferase</keyword>
<dbReference type="GO" id="GO:0000045">
    <property type="term" value="P:autophagosome assembly"/>
    <property type="evidence" value="ECO:0007669"/>
    <property type="project" value="TreeGrafter"/>
</dbReference>
<dbReference type="SUPFAM" id="SSF56112">
    <property type="entry name" value="Protein kinase-like (PK-like)"/>
    <property type="match status" value="1"/>
</dbReference>
<evidence type="ECO:0000313" key="7">
    <source>
        <dbReference type="Proteomes" id="UP000887578"/>
    </source>
</evidence>
<dbReference type="GO" id="GO:0034727">
    <property type="term" value="P:piecemeal microautophagy of the nucleus"/>
    <property type="evidence" value="ECO:0007669"/>
    <property type="project" value="TreeGrafter"/>
</dbReference>
<evidence type="ECO:0000259" key="6">
    <source>
        <dbReference type="PROSITE" id="PS50011"/>
    </source>
</evidence>
<feature type="binding site" evidence="5">
    <location>
        <position position="43"/>
    </location>
    <ligand>
        <name>ATP</name>
        <dbReference type="ChEBI" id="CHEBI:30616"/>
    </ligand>
</feature>
<keyword evidence="2 5" id="KW-0547">Nucleotide-binding</keyword>
<dbReference type="GO" id="GO:0005829">
    <property type="term" value="C:cytosol"/>
    <property type="evidence" value="ECO:0007669"/>
    <property type="project" value="TreeGrafter"/>
</dbReference>
<dbReference type="InterPro" id="IPR000719">
    <property type="entry name" value="Prot_kinase_dom"/>
</dbReference>
<evidence type="ECO:0000256" key="1">
    <source>
        <dbReference type="ARBA" id="ARBA00022679"/>
    </source>
</evidence>
<dbReference type="AlphaFoldDB" id="A0A914QHD2"/>
<keyword evidence="7" id="KW-1185">Reference proteome</keyword>
<dbReference type="PROSITE" id="PS50011">
    <property type="entry name" value="PROTEIN_KINASE_DOM"/>
    <property type="match status" value="1"/>
</dbReference>
<dbReference type="GO" id="GO:0061709">
    <property type="term" value="P:reticulophagy"/>
    <property type="evidence" value="ECO:0007669"/>
    <property type="project" value="TreeGrafter"/>
</dbReference>
<evidence type="ECO:0000256" key="5">
    <source>
        <dbReference type="PROSITE-ProRule" id="PRU10141"/>
    </source>
</evidence>
<dbReference type="Pfam" id="PF00069">
    <property type="entry name" value="Pkinase"/>
    <property type="match status" value="1"/>
</dbReference>
<keyword evidence="4 5" id="KW-0067">ATP-binding</keyword>
<reference evidence="8" key="1">
    <citation type="submission" date="2022-11" db="UniProtKB">
        <authorList>
            <consortium name="WormBaseParasite"/>
        </authorList>
    </citation>
    <scope>IDENTIFICATION</scope>
</reference>